<feature type="transmembrane region" description="Helical" evidence="1">
    <location>
        <begin position="72"/>
        <end position="95"/>
    </location>
</feature>
<accession>A0A841A9H6</accession>
<dbReference type="AlphaFoldDB" id="A0A841A9H6"/>
<feature type="transmembrane region" description="Helical" evidence="1">
    <location>
        <begin position="21"/>
        <end position="43"/>
    </location>
</feature>
<dbReference type="EMBL" id="JACHLZ010000001">
    <property type="protein sequence ID" value="MBB5830271.1"/>
    <property type="molecule type" value="Genomic_DNA"/>
</dbReference>
<keyword evidence="1" id="KW-1133">Transmembrane helix</keyword>
<dbReference type="RefSeq" id="WP_184323918.1">
    <property type="nucleotide sequence ID" value="NZ_JACHLZ010000001.1"/>
</dbReference>
<evidence type="ECO:0000313" key="2">
    <source>
        <dbReference type="EMBL" id="MBB5830271.1"/>
    </source>
</evidence>
<comment type="caution">
    <text evidence="2">The sequence shown here is derived from an EMBL/GenBank/DDBJ whole genome shotgun (WGS) entry which is preliminary data.</text>
</comment>
<sequence length="219" mass="23097">MTTDVTKKDSNGATEDRRLTLKARGASGVIAGILLLVVAYYLFWPRTNLAAAPACEGIEGCTVSVSAPVDGVIAGVLFVLLTLFTLMAITGLVWVPTFGAGGLTIGQRAKATTALRVSANAVPIQPNRSFAAPAGPDADSEEILSSSSLALWTELPISVQSAAVSFAEKEWDVPKGDLQISLIEASQDFTQPHAPYYLKFVLYGTEQILKVTDTASAHD</sequence>
<evidence type="ECO:0000313" key="3">
    <source>
        <dbReference type="Proteomes" id="UP000588158"/>
    </source>
</evidence>
<name>A0A841A9H6_9MICO</name>
<protein>
    <submittedName>
        <fullName evidence="2">Uncharacterized protein</fullName>
    </submittedName>
</protein>
<keyword evidence="1" id="KW-0812">Transmembrane</keyword>
<evidence type="ECO:0000256" key="1">
    <source>
        <dbReference type="SAM" id="Phobius"/>
    </source>
</evidence>
<proteinExistence type="predicted"/>
<keyword evidence="3" id="KW-1185">Reference proteome</keyword>
<gene>
    <name evidence="2" type="ORF">HNR70_000084</name>
</gene>
<dbReference type="Proteomes" id="UP000588158">
    <property type="component" value="Unassembled WGS sequence"/>
</dbReference>
<reference evidence="2 3" key="1">
    <citation type="submission" date="2020-08" db="EMBL/GenBank/DDBJ databases">
        <title>Sequencing the genomes of 1000 actinobacteria strains.</title>
        <authorList>
            <person name="Klenk H.-P."/>
        </authorList>
    </citation>
    <scope>NUCLEOTIDE SEQUENCE [LARGE SCALE GENOMIC DNA]</scope>
    <source>
        <strain evidence="2 3">DSM 28796</strain>
    </source>
</reference>
<organism evidence="2 3">
    <name type="scientific">Brachybacterium aquaticum</name>
    <dbReference type="NCBI Taxonomy" id="1432564"/>
    <lineage>
        <taxon>Bacteria</taxon>
        <taxon>Bacillati</taxon>
        <taxon>Actinomycetota</taxon>
        <taxon>Actinomycetes</taxon>
        <taxon>Micrococcales</taxon>
        <taxon>Dermabacteraceae</taxon>
        <taxon>Brachybacterium</taxon>
    </lineage>
</organism>
<keyword evidence="1" id="KW-0472">Membrane</keyword>